<organism evidence="2 3">
    <name type="scientific">Hymenobacter cellulosilyticus</name>
    <dbReference type="NCBI Taxonomy" id="2932248"/>
    <lineage>
        <taxon>Bacteria</taxon>
        <taxon>Pseudomonadati</taxon>
        <taxon>Bacteroidota</taxon>
        <taxon>Cytophagia</taxon>
        <taxon>Cytophagales</taxon>
        <taxon>Hymenobacteraceae</taxon>
        <taxon>Hymenobacter</taxon>
    </lineage>
</organism>
<dbReference type="AlphaFoldDB" id="A0A8T9QFB9"/>
<evidence type="ECO:0000313" key="2">
    <source>
        <dbReference type="EMBL" id="UOQ74510.1"/>
    </source>
</evidence>
<feature type="transmembrane region" description="Helical" evidence="1">
    <location>
        <begin position="6"/>
        <end position="27"/>
    </location>
</feature>
<protein>
    <submittedName>
        <fullName evidence="2">Uncharacterized protein</fullName>
    </submittedName>
</protein>
<gene>
    <name evidence="2" type="ORF">MUN79_11875</name>
</gene>
<keyword evidence="1" id="KW-0472">Membrane</keyword>
<accession>A0A8T9QFB9</accession>
<name>A0A8T9QFB9_9BACT</name>
<reference evidence="2" key="1">
    <citation type="submission" date="2022-04" db="EMBL/GenBank/DDBJ databases">
        <title>Hymenobacter sp. isolated from the air.</title>
        <authorList>
            <person name="Won M."/>
            <person name="Lee C.-M."/>
            <person name="Woen H.-Y."/>
            <person name="Kwon S.-W."/>
        </authorList>
    </citation>
    <scope>NUCLEOTIDE SEQUENCE</scope>
    <source>
        <strain evidence="2">5116S-3</strain>
    </source>
</reference>
<evidence type="ECO:0000313" key="3">
    <source>
        <dbReference type="Proteomes" id="UP000831796"/>
    </source>
</evidence>
<dbReference type="EMBL" id="CP095046">
    <property type="protein sequence ID" value="UOQ74510.1"/>
    <property type="molecule type" value="Genomic_DNA"/>
</dbReference>
<keyword evidence="1" id="KW-0812">Transmembrane</keyword>
<dbReference type="RefSeq" id="WP_244677849.1">
    <property type="nucleotide sequence ID" value="NZ_CP095046.1"/>
</dbReference>
<keyword evidence="1" id="KW-1133">Transmembrane helix</keyword>
<evidence type="ECO:0000256" key="1">
    <source>
        <dbReference type="SAM" id="Phobius"/>
    </source>
</evidence>
<dbReference type="KEGG" id="hcu:MUN79_11875"/>
<dbReference type="Proteomes" id="UP000831796">
    <property type="component" value="Chromosome"/>
</dbReference>
<sequence length="192" mass="21011">MTEEHLKFLISIWGASIATILAAIKVVEFLRERISIKIKANLIFAPSNTEGKSKGTLIQVEGRGAQEVLLSVSIVNTGRRPIQITAIVVEENSGSSIQIIPQELPAVLAPLTSVVTTIQKEWIDGIPVKEFGVLDALGNMHTLKREDLINLVQASNSYPSNRKQYRNKDSGEIVTAFQGLDKSVIINAPKKL</sequence>
<keyword evidence="3" id="KW-1185">Reference proteome</keyword>
<proteinExistence type="predicted"/>